<sequence length="357" mass="42626">MSLIIKMDAIKTKEHLRKSIPYIFNERKTDGLCFSNAGVTPEQILDTFFLTKQLRSTHGTREGYHFKFSFSKDEMILPEEAMEFVKEWTEEYLAGAYDYACSVHKDRDHMHMHLVYNSVSRSGGKYRYQKGDWEKVIRPLTNRLAEKYHTGSLKEKDPELDYSTDYEKKDGKRTGKEQVERDIDQCILESRSYADFKKRMVQDHYYQLWEGVSREHGVYLALTPPGRGKAIRSYRLSEGYMPVDIDRRITSQRQERKEELSTGRNKNLDWAMSRNYQFIPYGEMSEYQKIMVRQVLEARRLYRRTGTPLYMHERSVGVLQKMKNETRKCGIYVKRKEAHRVQRELIRVMKQRRNKTR</sequence>
<gene>
    <name evidence="3" type="ORF">APZ18_03560</name>
</gene>
<feature type="region of interest" description="Disordered" evidence="1">
    <location>
        <begin position="155"/>
        <end position="177"/>
    </location>
</feature>
<dbReference type="EMBL" id="LLKB01000001">
    <property type="protein sequence ID" value="KQC86277.1"/>
    <property type="molecule type" value="Genomic_DNA"/>
</dbReference>
<feature type="domain" description="MobA/VirD2-like nuclease" evidence="2">
    <location>
        <begin position="22"/>
        <end position="149"/>
    </location>
</feature>
<protein>
    <recommendedName>
        <fullName evidence="2">MobA/VirD2-like nuclease domain-containing protein</fullName>
    </recommendedName>
</protein>
<dbReference type="RefSeq" id="WP_055941659.1">
    <property type="nucleotide sequence ID" value="NZ_LLKB01000001.1"/>
</dbReference>
<evidence type="ECO:0000256" key="1">
    <source>
        <dbReference type="SAM" id="MobiDB-lite"/>
    </source>
</evidence>
<evidence type="ECO:0000313" key="3">
    <source>
        <dbReference type="EMBL" id="KQC86277.1"/>
    </source>
</evidence>
<evidence type="ECO:0000313" key="4">
    <source>
        <dbReference type="Proteomes" id="UP000050833"/>
    </source>
</evidence>
<dbReference type="AlphaFoldDB" id="A0AAW3JUM2"/>
<comment type="caution">
    <text evidence="3">The sequence shown here is derived from an EMBL/GenBank/DDBJ whole genome shotgun (WGS) entry which is preliminary data.</text>
</comment>
<dbReference type="Proteomes" id="UP000050833">
    <property type="component" value="Unassembled WGS sequence"/>
</dbReference>
<keyword evidence="4" id="KW-1185">Reference proteome</keyword>
<name>A0AAW3JUM2_9FIRM</name>
<reference evidence="3 4" key="1">
    <citation type="submission" date="2015-10" db="EMBL/GenBank/DDBJ databases">
        <title>Butyribacter intestini gen. nov., sp. nov., a butyric acid-producing bacterium of the family Lachnospiraceae isolated from the human faeces.</title>
        <authorList>
            <person name="Zou Y."/>
            <person name="Xue W."/>
            <person name="Luo G."/>
            <person name="Lv M."/>
        </authorList>
    </citation>
    <scope>NUCLEOTIDE SEQUENCE [LARGE SCALE GENOMIC DNA]</scope>
    <source>
        <strain evidence="3 4">TF01-11</strain>
    </source>
</reference>
<organism evidence="3 4">
    <name type="scientific">Butyribacter intestini</name>
    <dbReference type="NCBI Taxonomy" id="1703332"/>
    <lineage>
        <taxon>Bacteria</taxon>
        <taxon>Bacillati</taxon>
        <taxon>Bacillota</taxon>
        <taxon>Clostridia</taxon>
        <taxon>Lachnospirales</taxon>
        <taxon>Lachnospiraceae</taxon>
        <taxon>Butyribacter</taxon>
    </lineage>
</organism>
<dbReference type="Pfam" id="PF03432">
    <property type="entry name" value="Relaxase"/>
    <property type="match status" value="1"/>
</dbReference>
<dbReference type="InterPro" id="IPR005094">
    <property type="entry name" value="Endonuclease_MobA/VirD2"/>
</dbReference>
<proteinExistence type="predicted"/>
<accession>A0AAW3JUM2</accession>
<evidence type="ECO:0000259" key="2">
    <source>
        <dbReference type="Pfam" id="PF03432"/>
    </source>
</evidence>